<comment type="subcellular location">
    <subcellularLocation>
        <location evidence="1">Cell membrane</location>
        <topology evidence="1">Multi-pass membrane protein</topology>
    </subcellularLocation>
</comment>
<dbReference type="GO" id="GO:0140359">
    <property type="term" value="F:ABC-type transporter activity"/>
    <property type="evidence" value="ECO:0007669"/>
    <property type="project" value="InterPro"/>
</dbReference>
<dbReference type="EMBL" id="JAIMBW010000001">
    <property type="protein sequence ID" value="MBY4893021.1"/>
    <property type="molecule type" value="Genomic_DNA"/>
</dbReference>
<sequence length="556" mass="58916">MVDEEAGATRNSRNRAKARIIAPVYPQLRLAGWMSLLAGALWPVQAAVIAWAVSGWAAGLPTMERAWPAAAVFVLCAILRAGLEHRSGALLHEAADQTIARERAVLITREARSPSDEGSASIAALVVQKLPLLHPWITRYHVAMTRASVLPVFFLVLAFSQSWVVGLTLLVAGPLIPVFMALVGMAAEEAARRQMDEIATMNDMVMDRLSAMLDIRLLGAADRAAEDFSDRAESLRSKTMAVLRIAFLSSTVLELFSALGVAMVAVFVGFTLLGEIDFGSWGGRLTLGQGLFLLLIAPEFFQPLRDLSAAWHDRAAGLAVVAELDALDGADRVAFVGDGLPCAALDGPMGVATCGVVVDLGRAPVHLPDIAIGKAQTLALTGPSGVGKSTALAAIAGLVPLHSGAINVCHHPLTAKTADAWRARIAMVPQRPHFPDETLGDWLDTRQTGADPWPALRLADADDIVKRLPEGLETRLGETGGGVSGGEARRLLLARAIHSGAELILADEPTADLDPETAGRIIAALHRMQAQGRSIIVATHDPQLAAAMDQQVEVGR</sequence>
<dbReference type="InterPro" id="IPR003439">
    <property type="entry name" value="ABC_transporter-like_ATP-bd"/>
</dbReference>
<dbReference type="Gene3D" id="1.20.1560.10">
    <property type="entry name" value="ABC transporter type 1, transmembrane domain"/>
    <property type="match status" value="1"/>
</dbReference>
<evidence type="ECO:0000256" key="4">
    <source>
        <dbReference type="ARBA" id="ARBA00022840"/>
    </source>
</evidence>
<evidence type="ECO:0000256" key="7">
    <source>
        <dbReference type="SAM" id="Phobius"/>
    </source>
</evidence>
<dbReference type="AlphaFoldDB" id="A0A975TZS7"/>
<dbReference type="InterPro" id="IPR011527">
    <property type="entry name" value="ABC1_TM_dom"/>
</dbReference>
<accession>A0A975TZS7</accession>
<keyword evidence="4 11" id="KW-0067">ATP-binding</keyword>
<dbReference type="SMART" id="SM00382">
    <property type="entry name" value="AAA"/>
    <property type="match status" value="1"/>
</dbReference>
<dbReference type="CDD" id="cd00267">
    <property type="entry name" value="ABC_ATPase"/>
    <property type="match status" value="1"/>
</dbReference>
<dbReference type="EMBL" id="CP078073">
    <property type="protein sequence ID" value="QXL89734.1"/>
    <property type="molecule type" value="Genomic_DNA"/>
</dbReference>
<dbReference type="Pfam" id="PF00005">
    <property type="entry name" value="ABC_tran"/>
    <property type="match status" value="1"/>
</dbReference>
<feature type="domain" description="ABC transporter" evidence="8">
    <location>
        <begin position="349"/>
        <end position="556"/>
    </location>
</feature>
<dbReference type="Gene3D" id="3.40.50.300">
    <property type="entry name" value="P-loop containing nucleotide triphosphate hydrolases"/>
    <property type="match status" value="1"/>
</dbReference>
<evidence type="ECO:0000256" key="5">
    <source>
        <dbReference type="ARBA" id="ARBA00022989"/>
    </source>
</evidence>
<keyword evidence="2 7" id="KW-0812">Transmembrane</keyword>
<dbReference type="Proteomes" id="UP000693972">
    <property type="component" value="Unassembled WGS sequence"/>
</dbReference>
<dbReference type="CDD" id="cd18584">
    <property type="entry name" value="ABC_6TM_AarD_CydD"/>
    <property type="match status" value="1"/>
</dbReference>
<feature type="transmembrane region" description="Helical" evidence="7">
    <location>
        <begin position="30"/>
        <end position="53"/>
    </location>
</feature>
<feature type="transmembrane region" description="Helical" evidence="7">
    <location>
        <begin position="165"/>
        <end position="187"/>
    </location>
</feature>
<dbReference type="InterPro" id="IPR003593">
    <property type="entry name" value="AAA+_ATPase"/>
</dbReference>
<dbReference type="GO" id="GO:0005524">
    <property type="term" value="F:ATP binding"/>
    <property type="evidence" value="ECO:0007669"/>
    <property type="project" value="UniProtKB-KW"/>
</dbReference>
<dbReference type="Pfam" id="PF00664">
    <property type="entry name" value="ABC_membrane"/>
    <property type="match status" value="1"/>
</dbReference>
<keyword evidence="6 7" id="KW-0472">Membrane</keyword>
<proteinExistence type="predicted"/>
<evidence type="ECO:0000256" key="1">
    <source>
        <dbReference type="ARBA" id="ARBA00004651"/>
    </source>
</evidence>
<keyword evidence="12" id="KW-1185">Reference proteome</keyword>
<dbReference type="SUPFAM" id="SSF52540">
    <property type="entry name" value="P-loop containing nucleoside triphosphate hydrolases"/>
    <property type="match status" value="1"/>
</dbReference>
<dbReference type="GO" id="GO:0016887">
    <property type="term" value="F:ATP hydrolysis activity"/>
    <property type="evidence" value="ECO:0007669"/>
    <property type="project" value="InterPro"/>
</dbReference>
<dbReference type="InterPro" id="IPR027417">
    <property type="entry name" value="P-loop_NTPase"/>
</dbReference>
<dbReference type="PROSITE" id="PS00211">
    <property type="entry name" value="ABC_TRANSPORTER_1"/>
    <property type="match status" value="1"/>
</dbReference>
<dbReference type="InterPro" id="IPR036640">
    <property type="entry name" value="ABC1_TM_sf"/>
</dbReference>
<dbReference type="GO" id="GO:0034040">
    <property type="term" value="F:ATPase-coupled lipid transmembrane transporter activity"/>
    <property type="evidence" value="ECO:0007669"/>
    <property type="project" value="TreeGrafter"/>
</dbReference>
<keyword evidence="3" id="KW-0547">Nucleotide-binding</keyword>
<dbReference type="RefSeq" id="WP_257892756.1">
    <property type="nucleotide sequence ID" value="NZ_JAIMBW010000001.1"/>
</dbReference>
<dbReference type="PROSITE" id="PS50929">
    <property type="entry name" value="ABC_TM1F"/>
    <property type="match status" value="1"/>
</dbReference>
<name>A0A975TZS7_9RHOB</name>
<evidence type="ECO:0000313" key="12">
    <source>
        <dbReference type="Proteomes" id="UP000693972"/>
    </source>
</evidence>
<evidence type="ECO:0000313" key="11">
    <source>
        <dbReference type="EMBL" id="QXL89734.1"/>
    </source>
</evidence>
<dbReference type="PANTHER" id="PTHR24221:SF261">
    <property type="entry name" value="GLUTATHIONE_L-CYSTEINE TRANSPORT SYSTEM ATP-BINDING_PERMEASE PROTEIN CYDD"/>
    <property type="match status" value="1"/>
</dbReference>
<evidence type="ECO:0000256" key="2">
    <source>
        <dbReference type="ARBA" id="ARBA00022692"/>
    </source>
</evidence>
<evidence type="ECO:0000256" key="6">
    <source>
        <dbReference type="ARBA" id="ARBA00023136"/>
    </source>
</evidence>
<dbReference type="SUPFAM" id="SSF90123">
    <property type="entry name" value="ABC transporter transmembrane region"/>
    <property type="match status" value="1"/>
</dbReference>
<dbReference type="PROSITE" id="PS50893">
    <property type="entry name" value="ABC_TRANSPORTER_2"/>
    <property type="match status" value="1"/>
</dbReference>
<reference evidence="11 12" key="1">
    <citation type="submission" date="2021-07" db="EMBL/GenBank/DDBJ databases">
        <title>Karlodiniumbacter phycospheric gen. nov., sp. nov., a phycosphere bacterium isolated from karlodinium veneficum.</title>
        <authorList>
            <person name="Peng Y."/>
            <person name="Jiang L."/>
            <person name="Lee J."/>
        </authorList>
    </citation>
    <scope>NUCLEOTIDE SEQUENCE</scope>
    <source>
        <strain evidence="11 12">N5</strain>
    </source>
</reference>
<organism evidence="11">
    <name type="scientific">Gymnodinialimonas phycosphaerae</name>
    <dbReference type="NCBI Taxonomy" id="2841589"/>
    <lineage>
        <taxon>Bacteria</taxon>
        <taxon>Pseudomonadati</taxon>
        <taxon>Pseudomonadota</taxon>
        <taxon>Alphaproteobacteria</taxon>
        <taxon>Rhodobacterales</taxon>
        <taxon>Paracoccaceae</taxon>
        <taxon>Gymnodinialimonas</taxon>
    </lineage>
</organism>
<feature type="transmembrane region" description="Helical" evidence="7">
    <location>
        <begin position="245"/>
        <end position="272"/>
    </location>
</feature>
<feature type="domain" description="ABC transmembrane type-1" evidence="9">
    <location>
        <begin position="34"/>
        <end position="316"/>
    </location>
</feature>
<evidence type="ECO:0000256" key="3">
    <source>
        <dbReference type="ARBA" id="ARBA00022741"/>
    </source>
</evidence>
<feature type="transmembrane region" description="Helical" evidence="7">
    <location>
        <begin position="65"/>
        <end position="83"/>
    </location>
</feature>
<dbReference type="InterPro" id="IPR017871">
    <property type="entry name" value="ABC_transporter-like_CS"/>
</dbReference>
<dbReference type="GO" id="GO:0005886">
    <property type="term" value="C:plasma membrane"/>
    <property type="evidence" value="ECO:0007669"/>
    <property type="project" value="UniProtKB-SubCell"/>
</dbReference>
<keyword evidence="5 7" id="KW-1133">Transmembrane helix</keyword>
<dbReference type="PANTHER" id="PTHR24221">
    <property type="entry name" value="ATP-BINDING CASSETTE SUB-FAMILY B"/>
    <property type="match status" value="1"/>
</dbReference>
<protein>
    <submittedName>
        <fullName evidence="11">ATP-binding cassette domain-containing protein</fullName>
    </submittedName>
</protein>
<evidence type="ECO:0000313" key="10">
    <source>
        <dbReference type="EMBL" id="MBY4893021.1"/>
    </source>
</evidence>
<evidence type="ECO:0000259" key="9">
    <source>
        <dbReference type="PROSITE" id="PS50929"/>
    </source>
</evidence>
<evidence type="ECO:0000259" key="8">
    <source>
        <dbReference type="PROSITE" id="PS50893"/>
    </source>
</evidence>
<dbReference type="InterPro" id="IPR039421">
    <property type="entry name" value="Type_1_exporter"/>
</dbReference>
<feature type="transmembrane region" description="Helical" evidence="7">
    <location>
        <begin position="140"/>
        <end position="159"/>
    </location>
</feature>
<gene>
    <name evidence="10" type="ORF">KUL25_09620</name>
    <name evidence="11" type="ORF">KUL25_09625</name>
</gene>